<evidence type="ECO:0000256" key="1">
    <source>
        <dbReference type="SAM" id="MobiDB-lite"/>
    </source>
</evidence>
<proteinExistence type="predicted"/>
<name>A0ABY9W2N9_9ACTN</name>
<gene>
    <name evidence="3" type="ORF">RI138_16245</name>
</gene>
<dbReference type="SUPFAM" id="SSF58113">
    <property type="entry name" value="Apolipoprotein A-I"/>
    <property type="match status" value="1"/>
</dbReference>
<organism evidence="3 4">
    <name type="scientific">Streptomyces durocortorensis</name>
    <dbReference type="NCBI Taxonomy" id="2811104"/>
    <lineage>
        <taxon>Bacteria</taxon>
        <taxon>Bacillati</taxon>
        <taxon>Actinomycetota</taxon>
        <taxon>Actinomycetes</taxon>
        <taxon>Kitasatosporales</taxon>
        <taxon>Streptomycetaceae</taxon>
        <taxon>Streptomyces</taxon>
    </lineage>
</organism>
<feature type="compositionally biased region" description="Basic and acidic residues" evidence="1">
    <location>
        <begin position="208"/>
        <end position="224"/>
    </location>
</feature>
<keyword evidence="2" id="KW-1133">Transmembrane helix</keyword>
<evidence type="ECO:0000313" key="4">
    <source>
        <dbReference type="Proteomes" id="UP001303236"/>
    </source>
</evidence>
<keyword evidence="2" id="KW-0472">Membrane</keyword>
<evidence type="ECO:0000256" key="2">
    <source>
        <dbReference type="SAM" id="Phobius"/>
    </source>
</evidence>
<feature type="region of interest" description="Disordered" evidence="1">
    <location>
        <begin position="186"/>
        <end position="239"/>
    </location>
</feature>
<reference evidence="3 4" key="1">
    <citation type="submission" date="2023-09" db="EMBL/GenBank/DDBJ databases">
        <title>Genome completion map analysis of the actinomycetes C11-1.</title>
        <authorList>
            <person name="Qin P."/>
            <person name="Guan P."/>
        </authorList>
    </citation>
    <scope>NUCLEOTIDE SEQUENCE [LARGE SCALE GENOMIC DNA]</scope>
    <source>
        <strain evidence="3 4">C11-1</strain>
    </source>
</reference>
<sequence length="239" mass="25658">MTRIDSVRAATDSAKCSARHAAEVVAPYAGTAKEQATHYAHETRVRLAPKVTKAAEQARVQYDSHLAPRIEQARSHVPPRVDEAAQRAAASTRKAARSAADYTAPRVEHARAVAQPMAEQASARSAAALAALRTQVTAKEIQKLARKHQRRAKAGRAAKGFLVLGVLAGGAYAAWRWWDKQANPDWLVEPPAPTEVGDERSPLSSVDGSDRSDLDPEVRAKQAEAEAGNGDNPGPDDRP</sequence>
<evidence type="ECO:0000313" key="3">
    <source>
        <dbReference type="EMBL" id="WNF28262.1"/>
    </source>
</evidence>
<keyword evidence="4" id="KW-1185">Reference proteome</keyword>
<accession>A0ABY9W2N9</accession>
<dbReference type="EMBL" id="CP134500">
    <property type="protein sequence ID" value="WNF28262.1"/>
    <property type="molecule type" value="Genomic_DNA"/>
</dbReference>
<dbReference type="Proteomes" id="UP001303236">
    <property type="component" value="Chromosome"/>
</dbReference>
<dbReference type="Pfam" id="PF17258">
    <property type="entry name" value="DUF5324"/>
    <property type="match status" value="1"/>
</dbReference>
<protein>
    <submittedName>
        <fullName evidence="3">DUF5324 family protein</fullName>
    </submittedName>
</protein>
<keyword evidence="2" id="KW-0812">Transmembrane</keyword>
<dbReference type="Gene3D" id="1.20.5.1230">
    <property type="entry name" value="Apolipoprotein A-I"/>
    <property type="match status" value="1"/>
</dbReference>
<feature type="transmembrane region" description="Helical" evidence="2">
    <location>
        <begin position="157"/>
        <end position="178"/>
    </location>
</feature>
<dbReference type="InterPro" id="IPR035214">
    <property type="entry name" value="DUF5324"/>
</dbReference>